<evidence type="ECO:0000256" key="2">
    <source>
        <dbReference type="PROSITE-ProRule" id="PRU00335"/>
    </source>
</evidence>
<evidence type="ECO:0000259" key="3">
    <source>
        <dbReference type="PROSITE" id="PS50977"/>
    </source>
</evidence>
<organism evidence="4 5">
    <name type="scientific">Nonomuraea jabiensis</name>
    <dbReference type="NCBI Taxonomy" id="882448"/>
    <lineage>
        <taxon>Bacteria</taxon>
        <taxon>Bacillati</taxon>
        <taxon>Actinomycetota</taxon>
        <taxon>Actinomycetes</taxon>
        <taxon>Streptosporangiales</taxon>
        <taxon>Streptosporangiaceae</taxon>
        <taxon>Nonomuraea</taxon>
    </lineage>
</organism>
<evidence type="ECO:0000313" key="4">
    <source>
        <dbReference type="EMBL" id="MBB5783479.1"/>
    </source>
</evidence>
<dbReference type="GO" id="GO:0003700">
    <property type="term" value="F:DNA-binding transcription factor activity"/>
    <property type="evidence" value="ECO:0007669"/>
    <property type="project" value="TreeGrafter"/>
</dbReference>
<dbReference type="EMBL" id="JACHMB010000001">
    <property type="protein sequence ID" value="MBB5783479.1"/>
    <property type="molecule type" value="Genomic_DNA"/>
</dbReference>
<reference evidence="4 5" key="1">
    <citation type="submission" date="2020-08" db="EMBL/GenBank/DDBJ databases">
        <title>Sequencing the genomes of 1000 actinobacteria strains.</title>
        <authorList>
            <person name="Klenk H.-P."/>
        </authorList>
    </citation>
    <scope>NUCLEOTIDE SEQUENCE [LARGE SCALE GENOMIC DNA]</scope>
    <source>
        <strain evidence="4 5">DSM 45507</strain>
    </source>
</reference>
<evidence type="ECO:0000256" key="1">
    <source>
        <dbReference type="ARBA" id="ARBA00023125"/>
    </source>
</evidence>
<dbReference type="PRINTS" id="PR00455">
    <property type="entry name" value="HTHTETR"/>
</dbReference>
<evidence type="ECO:0000313" key="5">
    <source>
        <dbReference type="Proteomes" id="UP000579153"/>
    </source>
</evidence>
<name>A0A7W9LH04_9ACTN</name>
<dbReference type="PROSITE" id="PS50977">
    <property type="entry name" value="HTH_TETR_2"/>
    <property type="match status" value="1"/>
</dbReference>
<protein>
    <submittedName>
        <fullName evidence="4">AcrR family transcriptional regulator</fullName>
    </submittedName>
</protein>
<feature type="domain" description="HTH tetR-type" evidence="3">
    <location>
        <begin position="5"/>
        <end position="65"/>
    </location>
</feature>
<accession>A0A7W9LH04</accession>
<comment type="caution">
    <text evidence="4">The sequence shown here is derived from an EMBL/GenBank/DDBJ whole genome shotgun (WGS) entry which is preliminary data.</text>
</comment>
<feature type="DNA-binding region" description="H-T-H motif" evidence="2">
    <location>
        <begin position="28"/>
        <end position="47"/>
    </location>
</feature>
<dbReference type="GO" id="GO:0000976">
    <property type="term" value="F:transcription cis-regulatory region binding"/>
    <property type="evidence" value="ECO:0007669"/>
    <property type="project" value="TreeGrafter"/>
</dbReference>
<dbReference type="AlphaFoldDB" id="A0A7W9LH04"/>
<sequence>MSARRDARRELMSAAIGLSLEAGFDATTVDEIAKAAGVARRTFFRHFRTKEDAILPDHDACLERVTEFLESASPLRSPLLVIADAAGIVLDMYAEDPETAVKRYELTRRVPALREWEVAAISRYQRAFVGYLDGRRAEDGGPEFRLRHEVASAAVVAAHNHVLRDWLRSGGRGDVRARLAAAISEVTKALGPWVDGLEAVHPGAAADEVMVVLTTRRTPLWKIAEEIEAVARRPDDPATR</sequence>
<dbReference type="InterPro" id="IPR001647">
    <property type="entry name" value="HTH_TetR"/>
</dbReference>
<dbReference type="Pfam" id="PF00440">
    <property type="entry name" value="TetR_N"/>
    <property type="match status" value="1"/>
</dbReference>
<dbReference type="PANTHER" id="PTHR30055:SF226">
    <property type="entry name" value="HTH-TYPE TRANSCRIPTIONAL REGULATOR PKSA"/>
    <property type="match status" value="1"/>
</dbReference>
<keyword evidence="5" id="KW-1185">Reference proteome</keyword>
<dbReference type="InterPro" id="IPR009057">
    <property type="entry name" value="Homeodomain-like_sf"/>
</dbReference>
<dbReference type="InterPro" id="IPR023772">
    <property type="entry name" value="DNA-bd_HTH_TetR-type_CS"/>
</dbReference>
<gene>
    <name evidence="4" type="ORF">HD596_010235</name>
</gene>
<dbReference type="Proteomes" id="UP000579153">
    <property type="component" value="Unassembled WGS sequence"/>
</dbReference>
<proteinExistence type="predicted"/>
<dbReference type="PANTHER" id="PTHR30055">
    <property type="entry name" value="HTH-TYPE TRANSCRIPTIONAL REGULATOR RUTR"/>
    <property type="match status" value="1"/>
</dbReference>
<dbReference type="InterPro" id="IPR050109">
    <property type="entry name" value="HTH-type_TetR-like_transc_reg"/>
</dbReference>
<dbReference type="Gene3D" id="1.10.357.10">
    <property type="entry name" value="Tetracycline Repressor, domain 2"/>
    <property type="match status" value="1"/>
</dbReference>
<dbReference type="SUPFAM" id="SSF46689">
    <property type="entry name" value="Homeodomain-like"/>
    <property type="match status" value="1"/>
</dbReference>
<dbReference type="RefSeq" id="WP_185076396.1">
    <property type="nucleotide sequence ID" value="NZ_JACHMB010000001.1"/>
</dbReference>
<dbReference type="PROSITE" id="PS01081">
    <property type="entry name" value="HTH_TETR_1"/>
    <property type="match status" value="1"/>
</dbReference>
<keyword evidence="1 2" id="KW-0238">DNA-binding</keyword>
<dbReference type="Gene3D" id="1.10.10.60">
    <property type="entry name" value="Homeodomain-like"/>
    <property type="match status" value="1"/>
</dbReference>